<dbReference type="Pfam" id="PF08244">
    <property type="entry name" value="Glyco_hydro_32C"/>
    <property type="match status" value="1"/>
</dbReference>
<comment type="caution">
    <text evidence="7">The sequence shown here is derived from an EMBL/GenBank/DDBJ whole genome shotgun (WGS) entry which is preliminary data.</text>
</comment>
<dbReference type="AlphaFoldDB" id="S9PQL0"/>
<dbReference type="EMBL" id="ANAH02000001">
    <property type="protein sequence ID" value="EPX65331.1"/>
    <property type="molecule type" value="Genomic_DNA"/>
</dbReference>
<dbReference type="GO" id="GO:0005987">
    <property type="term" value="P:sucrose catabolic process"/>
    <property type="evidence" value="ECO:0007669"/>
    <property type="project" value="TreeGrafter"/>
</dbReference>
<keyword evidence="8" id="KW-1185">Reference proteome</keyword>
<evidence type="ECO:0000259" key="5">
    <source>
        <dbReference type="Pfam" id="PF00251"/>
    </source>
</evidence>
<evidence type="ECO:0000259" key="6">
    <source>
        <dbReference type="Pfam" id="PF08244"/>
    </source>
</evidence>
<organism evidence="7 8">
    <name type="scientific">Cystobacter fuscus (strain ATCC 25194 / DSM 2262 / NBRC 100088 / M29)</name>
    <dbReference type="NCBI Taxonomy" id="1242864"/>
    <lineage>
        <taxon>Bacteria</taxon>
        <taxon>Pseudomonadati</taxon>
        <taxon>Myxococcota</taxon>
        <taxon>Myxococcia</taxon>
        <taxon>Myxococcales</taxon>
        <taxon>Cystobacterineae</taxon>
        <taxon>Archangiaceae</taxon>
        <taxon>Cystobacter</taxon>
    </lineage>
</organism>
<keyword evidence="4" id="KW-0732">Signal</keyword>
<proteinExistence type="inferred from homology"/>
<feature type="domain" description="Glycosyl hydrolase family 32 N-terminal" evidence="5">
    <location>
        <begin position="53"/>
        <end position="338"/>
    </location>
</feature>
<dbReference type="InterPro" id="IPR013320">
    <property type="entry name" value="ConA-like_dom_sf"/>
</dbReference>
<dbReference type="Gene3D" id="2.115.10.20">
    <property type="entry name" value="Glycosyl hydrolase domain, family 43"/>
    <property type="match status" value="1"/>
</dbReference>
<dbReference type="CDD" id="cd18622">
    <property type="entry name" value="GH32_Inu-like"/>
    <property type="match status" value="1"/>
</dbReference>
<name>S9PQL0_CYSF2</name>
<dbReference type="Proteomes" id="UP000011682">
    <property type="component" value="Unassembled WGS sequence"/>
</dbReference>
<evidence type="ECO:0000256" key="3">
    <source>
        <dbReference type="ARBA" id="ARBA00023295"/>
    </source>
</evidence>
<dbReference type="PANTHER" id="PTHR42800:SF1">
    <property type="entry name" value="EXOINULINASE INUD (AFU_ORTHOLOGUE AFUA_5G00480)"/>
    <property type="match status" value="1"/>
</dbReference>
<feature type="signal peptide" evidence="4">
    <location>
        <begin position="1"/>
        <end position="27"/>
    </location>
</feature>
<dbReference type="SUPFAM" id="SSF75005">
    <property type="entry name" value="Arabinanase/levansucrase/invertase"/>
    <property type="match status" value="1"/>
</dbReference>
<gene>
    <name evidence="7" type="ORF">D187_000757</name>
</gene>
<evidence type="ECO:0000313" key="7">
    <source>
        <dbReference type="EMBL" id="EPX65331.1"/>
    </source>
</evidence>
<evidence type="ECO:0000313" key="8">
    <source>
        <dbReference type="Proteomes" id="UP000011682"/>
    </source>
</evidence>
<dbReference type="Pfam" id="PF00251">
    <property type="entry name" value="Glyco_hydro_32N"/>
    <property type="match status" value="1"/>
</dbReference>
<evidence type="ECO:0000256" key="2">
    <source>
        <dbReference type="ARBA" id="ARBA00022801"/>
    </source>
</evidence>
<dbReference type="InterPro" id="IPR023296">
    <property type="entry name" value="Glyco_hydro_beta-prop_sf"/>
</dbReference>
<accession>S9PQL0</accession>
<dbReference type="InterPro" id="IPR013189">
    <property type="entry name" value="Glyco_hydro_32_C"/>
</dbReference>
<evidence type="ECO:0000256" key="1">
    <source>
        <dbReference type="ARBA" id="ARBA00009902"/>
    </source>
</evidence>
<evidence type="ECO:0000256" key="4">
    <source>
        <dbReference type="SAM" id="SignalP"/>
    </source>
</evidence>
<dbReference type="RefSeq" id="WP_002628834.1">
    <property type="nucleotide sequence ID" value="NZ_ANAH02000001.1"/>
</dbReference>
<keyword evidence="2 7" id="KW-0378">Hydrolase</keyword>
<sequence>MNPISTRTVVLPLLTALAVVLPGAASRAGTVAEYPEFPYPSTAYSEPYRGQFHFSSRWGWMNDVNAPLYYQGTYHLFFQHNPHGLAWDTMHWGHATSPDLVHWTQLPMALEPGVHPGDLWSGGGVVDVNNTSGLRTGTEQPIVVFSGTNGVIVHYSNDAGRTFQTYDGGRKVVTPAGTSRDPKVFWHAPTARWVMVVWSDAGGNGVELYTSPDLLHWTWSSRYKADWLFECPDFFPLAVDGNASNTKWVMTDASGEYVLGSFNGLTFTPEWSVPQRMDMGRNSFDGSFYAGLVFSNMPDGRTVQMVWMPGNSGSTWTGSASFPAELKLRTFPEGVRLTRYPVAEIESLRTSSASWTSRTLTTDPATDPLTGILADTYELLAEFDLTGATASRFGFKLHARSDGTADRVVVYDRVAQMLAGAAMSPVNGRVKMRLLVDRGQLEVFGNDGRVSLTENIKFNSATTSQGIRLYAEGGSVKLVSLQLYRLGSAWAGGEPTLDTNLAGIWTAVRGAWSDVTGGKQGTAASATDIFYLSSQTGTDFTYEGDVLVVSGVAAALTFRSNADATQHYTATLDTQAGVKLWRPGRDIAVNPVPIVAGRTYHLKVVAQGSNFKVYLDNGAVPVIDATDTTHVSGRFGFNVYSGTGLLKNIRVNATSFRSNLAGPWSSTVGTWTEPLGGKQGSVVGDGFYLSSQTGTDFTYEGDVRVINGGLAYGGAAALTFRANANATQHYTLNVDTLGMVKLWRPGKDIAVYHTPILAGRTYHLKVIATGSRFRVYLDNGTTPIIDATDTAYVSGRFGLNVHDATALFQHIRVSP</sequence>
<dbReference type="InterPro" id="IPR001362">
    <property type="entry name" value="Glyco_hydro_32"/>
</dbReference>
<dbReference type="OrthoDB" id="9801455at2"/>
<feature type="chain" id="PRO_5004567616" evidence="4">
    <location>
        <begin position="28"/>
        <end position="815"/>
    </location>
</feature>
<dbReference type="GO" id="GO:0005737">
    <property type="term" value="C:cytoplasm"/>
    <property type="evidence" value="ECO:0007669"/>
    <property type="project" value="TreeGrafter"/>
</dbReference>
<protein>
    <submittedName>
        <fullName evidence="7">Sucrose-6-phosphate hydrolase</fullName>
    </submittedName>
</protein>
<dbReference type="Gene3D" id="2.60.120.560">
    <property type="entry name" value="Exo-inulinase, domain 1"/>
    <property type="match status" value="3"/>
</dbReference>
<feature type="domain" description="Glycosyl hydrolase family 32 C-terminal" evidence="6">
    <location>
        <begin position="344"/>
        <end position="484"/>
    </location>
</feature>
<dbReference type="PANTHER" id="PTHR42800">
    <property type="entry name" value="EXOINULINASE INUD (AFU_ORTHOLOGUE AFUA_5G00480)"/>
    <property type="match status" value="1"/>
</dbReference>
<comment type="similarity">
    <text evidence="1">Belongs to the glycosyl hydrolase 32 family.</text>
</comment>
<dbReference type="GO" id="GO:0004575">
    <property type="term" value="F:sucrose alpha-glucosidase activity"/>
    <property type="evidence" value="ECO:0007669"/>
    <property type="project" value="TreeGrafter"/>
</dbReference>
<dbReference type="SMART" id="SM00640">
    <property type="entry name" value="Glyco_32"/>
    <property type="match status" value="1"/>
</dbReference>
<dbReference type="SUPFAM" id="SSF49899">
    <property type="entry name" value="Concanavalin A-like lectins/glucanases"/>
    <property type="match status" value="1"/>
</dbReference>
<dbReference type="eggNOG" id="COG1621">
    <property type="taxonomic scope" value="Bacteria"/>
</dbReference>
<keyword evidence="3" id="KW-0326">Glycosidase</keyword>
<dbReference type="InterPro" id="IPR013148">
    <property type="entry name" value="Glyco_hydro_32_N"/>
</dbReference>
<reference evidence="7" key="1">
    <citation type="submission" date="2013-05" db="EMBL/GenBank/DDBJ databases">
        <title>Genome assembly of Cystobacter fuscus DSM 2262.</title>
        <authorList>
            <person name="Sharma G."/>
            <person name="Khatri I."/>
            <person name="Kaur C."/>
            <person name="Mayilraj S."/>
            <person name="Subramanian S."/>
        </authorList>
    </citation>
    <scope>NUCLEOTIDE SEQUENCE [LARGE SCALE GENOMIC DNA]</scope>
    <source>
        <strain evidence="7">DSM 2262</strain>
    </source>
</reference>